<evidence type="ECO:0000256" key="5">
    <source>
        <dbReference type="ARBA" id="ARBA00023268"/>
    </source>
</evidence>
<feature type="short sequence motif" description="Histidine triad motif" evidence="12">
    <location>
        <begin position="420"/>
        <end position="424"/>
    </location>
</feature>
<dbReference type="CDD" id="cd01275">
    <property type="entry name" value="FHIT"/>
    <property type="match status" value="1"/>
</dbReference>
<evidence type="ECO:0000256" key="1">
    <source>
        <dbReference type="ARBA" id="ARBA00001936"/>
    </source>
</evidence>
<dbReference type="GO" id="GO:0047710">
    <property type="term" value="F:bis(5'-adenosyl)-triphosphatase activity"/>
    <property type="evidence" value="ECO:0007669"/>
    <property type="project" value="UniProtKB-UniRule"/>
</dbReference>
<feature type="binding site" evidence="10">
    <location>
        <position position="409"/>
    </location>
    <ligand>
        <name>substrate</name>
    </ligand>
</feature>
<comment type="subunit">
    <text evidence="2">Homotetramer.</text>
</comment>
<dbReference type="GO" id="GO:0016811">
    <property type="term" value="F:hydrolase activity, acting on carbon-nitrogen (but not peptide) bonds, in linear amides"/>
    <property type="evidence" value="ECO:0007669"/>
    <property type="project" value="InterPro"/>
</dbReference>
<comment type="similarity">
    <text evidence="8">In the N-terminal section; belongs to the UPF0012 family.</text>
</comment>
<reference evidence="16" key="1">
    <citation type="journal article" date="2023" name="Mol. Biol. Evol.">
        <title>Third-Generation Sequencing Reveals the Adaptive Role of the Epigenome in Three Deep-Sea Polychaetes.</title>
        <authorList>
            <person name="Perez M."/>
            <person name="Aroh O."/>
            <person name="Sun Y."/>
            <person name="Lan Y."/>
            <person name="Juniper S.K."/>
            <person name="Young C.R."/>
            <person name="Angers B."/>
            <person name="Qian P.Y."/>
        </authorList>
    </citation>
    <scope>NUCLEOTIDE SEQUENCE</scope>
    <source>
        <strain evidence="16">R07B-5</strain>
    </source>
</reference>
<evidence type="ECO:0000313" key="16">
    <source>
        <dbReference type="EMBL" id="KAK2166489.1"/>
    </source>
</evidence>
<dbReference type="InterPro" id="IPR011146">
    <property type="entry name" value="HIT-like"/>
</dbReference>
<dbReference type="FunFam" id="3.60.110.10:FF:000005">
    <property type="entry name" value="nitrilase homolog 1 isoform X1"/>
    <property type="match status" value="1"/>
</dbReference>
<evidence type="ECO:0000256" key="8">
    <source>
        <dbReference type="ARBA" id="ARBA00061127"/>
    </source>
</evidence>
<gene>
    <name evidence="16" type="ORF">NP493_1318g00016</name>
</gene>
<evidence type="ECO:0000256" key="4">
    <source>
        <dbReference type="ARBA" id="ARBA00022801"/>
    </source>
</evidence>
<dbReference type="Gene3D" id="3.30.428.10">
    <property type="entry name" value="HIT-like"/>
    <property type="match status" value="1"/>
</dbReference>
<dbReference type="InterPro" id="IPR003010">
    <property type="entry name" value="C-N_Hydrolase"/>
</dbReference>
<keyword evidence="4 13" id="KW-0378">Hydrolase</keyword>
<dbReference type="PROSITE" id="PS51084">
    <property type="entry name" value="HIT_2"/>
    <property type="match status" value="1"/>
</dbReference>
<proteinExistence type="inferred from homology"/>
<feature type="domain" description="HIT" evidence="15">
    <location>
        <begin position="327"/>
        <end position="435"/>
    </location>
</feature>
<dbReference type="EMBL" id="JAODUO010001318">
    <property type="protein sequence ID" value="KAK2166489.1"/>
    <property type="molecule type" value="Genomic_DNA"/>
</dbReference>
<comment type="function">
    <text evidence="7">Cleaves A-5'-PPP-5'A to yield AMP and ADP.</text>
</comment>
<dbReference type="PROSITE" id="PS01227">
    <property type="entry name" value="UPF0012"/>
    <property type="match status" value="1"/>
</dbReference>
<dbReference type="InterPro" id="IPR001110">
    <property type="entry name" value="UPF0012_CS"/>
</dbReference>
<accession>A0AAD9K7R6</accession>
<dbReference type="Gene3D" id="3.60.110.10">
    <property type="entry name" value="Carbon-nitrogen hydrolase"/>
    <property type="match status" value="1"/>
</dbReference>
<comment type="cofactor">
    <cofactor evidence="1 13">
        <name>Mn(2+)</name>
        <dbReference type="ChEBI" id="CHEBI:29035"/>
    </cofactor>
</comment>
<evidence type="ECO:0000256" key="11">
    <source>
        <dbReference type="PIRSR" id="PIRSR639383-3"/>
    </source>
</evidence>
<evidence type="ECO:0000259" key="15">
    <source>
        <dbReference type="PROSITE" id="PS51084"/>
    </source>
</evidence>
<dbReference type="Proteomes" id="UP001209878">
    <property type="component" value="Unassembled WGS sequence"/>
</dbReference>
<dbReference type="InterPro" id="IPR019808">
    <property type="entry name" value="Histidine_triad_CS"/>
</dbReference>
<evidence type="ECO:0000313" key="17">
    <source>
        <dbReference type="Proteomes" id="UP001209878"/>
    </source>
</evidence>
<dbReference type="PROSITE" id="PS00892">
    <property type="entry name" value="HIT_1"/>
    <property type="match status" value="1"/>
</dbReference>
<dbReference type="GO" id="GO:0000166">
    <property type="term" value="F:nucleotide binding"/>
    <property type="evidence" value="ECO:0007669"/>
    <property type="project" value="UniProtKB-KW"/>
</dbReference>
<keyword evidence="3 13" id="KW-0547">Nucleotide-binding</keyword>
<evidence type="ECO:0000256" key="2">
    <source>
        <dbReference type="ARBA" id="ARBA00011881"/>
    </source>
</evidence>
<feature type="site" description="Important for induction of apoptosis" evidence="11">
    <location>
        <position position="440"/>
    </location>
</feature>
<dbReference type="InterPro" id="IPR036526">
    <property type="entry name" value="C-N_Hydrolase_sf"/>
</dbReference>
<feature type="active site" description="Tele-AMP-histidine intermediate" evidence="9">
    <location>
        <position position="422"/>
    </location>
</feature>
<evidence type="ECO:0000256" key="3">
    <source>
        <dbReference type="ARBA" id="ARBA00022741"/>
    </source>
</evidence>
<dbReference type="InterPro" id="IPR039383">
    <property type="entry name" value="FHIT"/>
</dbReference>
<feature type="binding site" evidence="10">
    <location>
        <position position="424"/>
    </location>
    <ligand>
        <name>substrate</name>
    </ligand>
</feature>
<protein>
    <recommendedName>
        <fullName evidence="13">Bis(5'-adenosyl)-triphosphatase</fullName>
        <ecNumber evidence="13">3.6.1.29</ecNumber>
    </recommendedName>
</protein>
<evidence type="ECO:0000256" key="6">
    <source>
        <dbReference type="ARBA" id="ARBA00047780"/>
    </source>
</evidence>
<dbReference type="Pfam" id="PF00795">
    <property type="entry name" value="CN_hydrolase"/>
    <property type="match status" value="1"/>
</dbReference>
<feature type="binding site" evidence="10">
    <location>
        <begin position="415"/>
        <end position="418"/>
    </location>
    <ligand>
        <name>substrate</name>
    </ligand>
</feature>
<comment type="caution">
    <text evidence="16">The sequence shown here is derived from an EMBL/GenBank/DDBJ whole genome shotgun (WGS) entry which is preliminary data.</text>
</comment>
<dbReference type="CDD" id="cd07572">
    <property type="entry name" value="nit"/>
    <property type="match status" value="1"/>
</dbReference>
<dbReference type="FunFam" id="3.30.428.10:FF:000011">
    <property type="entry name" value="Fragile histidine triad"/>
    <property type="match status" value="1"/>
</dbReference>
<dbReference type="SUPFAM" id="SSF54197">
    <property type="entry name" value="HIT-like"/>
    <property type="match status" value="1"/>
</dbReference>
<feature type="domain" description="CN hydrolase" evidence="14">
    <location>
        <begin position="39"/>
        <end position="288"/>
    </location>
</feature>
<dbReference type="InterPro" id="IPR045254">
    <property type="entry name" value="Nit1/2_C-N_Hydrolase"/>
</dbReference>
<evidence type="ECO:0000256" key="12">
    <source>
        <dbReference type="PROSITE-ProRule" id="PRU00464"/>
    </source>
</evidence>
<dbReference type="EC" id="3.6.1.29" evidence="13"/>
<sequence>MNPVIFRDILRWCQSSDRFLLVRHLLSRMASKSIQSDKPMVGLVQMTSTSNKEDNFCQAKSLIERAKQKGAQMVFLPECFDMVGETLHQAVAQSESVNGATITRYRSLAKDLDVWLSLGGFHEKQEDDATKIRNTHLIINNAGDIKGSYSKAHLFNVNIKGGVRLSETKFTIPGEKIGPPVLTPVGKVGMAICYDLRFPELSISLIQQGADILTYPSAFTVQTGMAHWEVLLRSRAIENQCYVIAAAQIGNHNEKRSSYGHSMIVDPWGCVIAECHNKVDVCVAELDLDYLQKCRHEMPVWKHRRHDLYGHVQVESKVPPEKIECQDVYKFGHCNIKSSQVFFRSTHCIGFVNIKPVVPGHVLVAPMREVERFESLAPAEIADLFQSVQTIAKVVEKHYERTSLTIGVQDGPEAGQSVKHVHVHVMPRRNGDFKNNDDIYDELQSHDKDLGGKSDQLRTEEQMAEEAAILRSYFPGQ</sequence>
<comment type="catalytic activity">
    <reaction evidence="6 13">
        <text>P(1),P(3)-bis(5'-adenosyl) triphosphate + H2O = AMP + ADP + 2 H(+)</text>
        <dbReference type="Rhea" id="RHEA:13893"/>
        <dbReference type="ChEBI" id="CHEBI:15377"/>
        <dbReference type="ChEBI" id="CHEBI:15378"/>
        <dbReference type="ChEBI" id="CHEBI:58529"/>
        <dbReference type="ChEBI" id="CHEBI:456215"/>
        <dbReference type="ChEBI" id="CHEBI:456216"/>
        <dbReference type="EC" id="3.6.1.29"/>
    </reaction>
</comment>
<dbReference type="InterPro" id="IPR036265">
    <property type="entry name" value="HIT-like_sf"/>
</dbReference>
<dbReference type="Pfam" id="PF01230">
    <property type="entry name" value="HIT"/>
    <property type="match status" value="1"/>
</dbReference>
<evidence type="ECO:0000256" key="10">
    <source>
        <dbReference type="PIRSR" id="PIRSR639383-2"/>
    </source>
</evidence>
<name>A0AAD9K7R6_RIDPI</name>
<dbReference type="SUPFAM" id="SSF56317">
    <property type="entry name" value="Carbon-nitrogen hydrolase"/>
    <property type="match status" value="1"/>
</dbReference>
<keyword evidence="5" id="KW-0511">Multifunctional enzyme</keyword>
<organism evidence="16 17">
    <name type="scientific">Ridgeia piscesae</name>
    <name type="common">Tubeworm</name>
    <dbReference type="NCBI Taxonomy" id="27915"/>
    <lineage>
        <taxon>Eukaryota</taxon>
        <taxon>Metazoa</taxon>
        <taxon>Spiralia</taxon>
        <taxon>Lophotrochozoa</taxon>
        <taxon>Annelida</taxon>
        <taxon>Polychaeta</taxon>
        <taxon>Sedentaria</taxon>
        <taxon>Canalipalpata</taxon>
        <taxon>Sabellida</taxon>
        <taxon>Siboglinidae</taxon>
        <taxon>Ridgeia</taxon>
    </lineage>
</organism>
<evidence type="ECO:0000256" key="13">
    <source>
        <dbReference type="RuleBase" id="RU366076"/>
    </source>
</evidence>
<dbReference type="PANTHER" id="PTHR23088">
    <property type="entry name" value="NITRILASE-RELATED"/>
    <property type="match status" value="1"/>
</dbReference>
<evidence type="ECO:0000259" key="14">
    <source>
        <dbReference type="PROSITE" id="PS50263"/>
    </source>
</evidence>
<evidence type="ECO:0000256" key="9">
    <source>
        <dbReference type="PIRSR" id="PIRSR639383-1"/>
    </source>
</evidence>
<keyword evidence="17" id="KW-1185">Reference proteome</keyword>
<dbReference type="AlphaFoldDB" id="A0AAD9K7R6"/>
<dbReference type="PROSITE" id="PS50263">
    <property type="entry name" value="CN_HYDROLASE"/>
    <property type="match status" value="1"/>
</dbReference>
<feature type="binding site" evidence="10">
    <location>
        <position position="353"/>
    </location>
    <ligand>
        <name>substrate</name>
    </ligand>
</feature>
<evidence type="ECO:0000256" key="7">
    <source>
        <dbReference type="ARBA" id="ARBA00057461"/>
    </source>
</evidence>
<dbReference type="PANTHER" id="PTHR23088:SF27">
    <property type="entry name" value="DEAMINATED GLUTATHIONE AMIDASE"/>
    <property type="match status" value="1"/>
</dbReference>